<name>A0ABP0K6F6_9DINO</name>
<protein>
    <submittedName>
        <fullName evidence="2">Apurinic endonuclease-redox protein</fullName>
    </submittedName>
</protein>
<evidence type="ECO:0000256" key="1">
    <source>
        <dbReference type="SAM" id="MobiDB-lite"/>
    </source>
</evidence>
<organism evidence="2 3">
    <name type="scientific">Durusdinium trenchii</name>
    <dbReference type="NCBI Taxonomy" id="1381693"/>
    <lineage>
        <taxon>Eukaryota</taxon>
        <taxon>Sar</taxon>
        <taxon>Alveolata</taxon>
        <taxon>Dinophyceae</taxon>
        <taxon>Suessiales</taxon>
        <taxon>Symbiodiniaceae</taxon>
        <taxon>Durusdinium</taxon>
    </lineage>
</organism>
<dbReference type="EMBL" id="CAXAMM010009979">
    <property type="protein sequence ID" value="CAK9021873.1"/>
    <property type="molecule type" value="Genomic_DNA"/>
</dbReference>
<evidence type="ECO:0000313" key="2">
    <source>
        <dbReference type="EMBL" id="CAK9021873.1"/>
    </source>
</evidence>
<dbReference type="GO" id="GO:0004519">
    <property type="term" value="F:endonuclease activity"/>
    <property type="evidence" value="ECO:0007669"/>
    <property type="project" value="UniProtKB-KW"/>
</dbReference>
<sequence>MGPQLTLLAAAQASGHPAVVEIVEEAATELMSSQLQLVANGWGEGEENFVQRCLQAGADPSRPMGAHGLRPLQQLCVLRMDGLGASLTRQLVMKRVSSCAQQLAEAAPAVLILAFGDPEPRLPLEAAAQNPDFAEELLPVLSATMGRLLLQRPALMAAPVLQRAVTAALEVLPQDRAVRQLGSLVHGAAYVLDPAVQSSREKKAIWEPYCAFEDWQLRQRRLQILEPLLAQVQSAEVDCERQEAVAQLAELQQLLEASRRQHAAQVAELQSALDKAQRQAEEAAQKAAAAAHAAREVARRSAEGAEKQKEMALQEESQEPGPVDGPLQTEAAETGSARELLRSIRQQRGPQQKIDR</sequence>
<evidence type="ECO:0000313" key="3">
    <source>
        <dbReference type="Proteomes" id="UP001642464"/>
    </source>
</evidence>
<proteinExistence type="predicted"/>
<reference evidence="2 3" key="1">
    <citation type="submission" date="2024-02" db="EMBL/GenBank/DDBJ databases">
        <authorList>
            <person name="Chen Y."/>
            <person name="Shah S."/>
            <person name="Dougan E. K."/>
            <person name="Thang M."/>
            <person name="Chan C."/>
        </authorList>
    </citation>
    <scope>NUCLEOTIDE SEQUENCE [LARGE SCALE GENOMIC DNA]</scope>
</reference>
<keyword evidence="2" id="KW-0378">Hydrolase</keyword>
<gene>
    <name evidence="2" type="ORF">SCF082_LOCUS15537</name>
</gene>
<accession>A0ABP0K6F6</accession>
<keyword evidence="2" id="KW-0255">Endonuclease</keyword>
<keyword evidence="2" id="KW-0540">Nuclease</keyword>
<feature type="compositionally biased region" description="Basic and acidic residues" evidence="1">
    <location>
        <begin position="293"/>
        <end position="312"/>
    </location>
</feature>
<feature type="region of interest" description="Disordered" evidence="1">
    <location>
        <begin position="283"/>
        <end position="356"/>
    </location>
</feature>
<keyword evidence="3" id="KW-1185">Reference proteome</keyword>
<comment type="caution">
    <text evidence="2">The sequence shown here is derived from an EMBL/GenBank/DDBJ whole genome shotgun (WGS) entry which is preliminary data.</text>
</comment>
<dbReference type="Proteomes" id="UP001642464">
    <property type="component" value="Unassembled WGS sequence"/>
</dbReference>